<dbReference type="InterPro" id="IPR003593">
    <property type="entry name" value="AAA+_ATPase"/>
</dbReference>
<feature type="domain" description="ABC transporter" evidence="11">
    <location>
        <begin position="24"/>
        <end position="254"/>
    </location>
</feature>
<dbReference type="InterPro" id="IPR027417">
    <property type="entry name" value="P-loop_NTPase"/>
</dbReference>
<organism evidence="12 13">
    <name type="scientific">Bailinhaonella thermotolerans</name>
    <dbReference type="NCBI Taxonomy" id="1070861"/>
    <lineage>
        <taxon>Bacteria</taxon>
        <taxon>Bacillati</taxon>
        <taxon>Actinomycetota</taxon>
        <taxon>Actinomycetes</taxon>
        <taxon>Streptosporangiales</taxon>
        <taxon>Streptosporangiaceae</taxon>
        <taxon>Bailinhaonella</taxon>
    </lineage>
</organism>
<dbReference type="InterPro" id="IPR050763">
    <property type="entry name" value="ABC_transporter_ATP-binding"/>
</dbReference>
<gene>
    <name evidence="12" type="ORF">D5H75_25275</name>
</gene>
<evidence type="ECO:0000313" key="13">
    <source>
        <dbReference type="Proteomes" id="UP000265768"/>
    </source>
</evidence>
<dbReference type="PROSITE" id="PS50893">
    <property type="entry name" value="ABC_TRANSPORTER_2"/>
    <property type="match status" value="1"/>
</dbReference>
<accession>A0A3A4AMT1</accession>
<keyword evidence="2" id="KW-0813">Transport</keyword>
<dbReference type="PANTHER" id="PTHR42711">
    <property type="entry name" value="ABC TRANSPORTER ATP-BINDING PROTEIN"/>
    <property type="match status" value="1"/>
</dbReference>
<dbReference type="InterPro" id="IPR003439">
    <property type="entry name" value="ABC_transporter-like_ATP-bd"/>
</dbReference>
<comment type="subcellular location">
    <subcellularLocation>
        <location evidence="1">Cell membrane</location>
        <topology evidence="1">Peripheral membrane protein</topology>
        <orientation evidence="1">Cytoplasmic side</orientation>
    </subcellularLocation>
</comment>
<evidence type="ECO:0000313" key="12">
    <source>
        <dbReference type="EMBL" id="RJL27123.1"/>
    </source>
</evidence>
<dbReference type="SMART" id="SM00382">
    <property type="entry name" value="AAA"/>
    <property type="match status" value="1"/>
</dbReference>
<proteinExistence type="inferred from homology"/>
<evidence type="ECO:0000256" key="9">
    <source>
        <dbReference type="ARBA" id="ARBA00049985"/>
    </source>
</evidence>
<keyword evidence="6" id="KW-1278">Translocase</keyword>
<dbReference type="Proteomes" id="UP000265768">
    <property type="component" value="Unassembled WGS sequence"/>
</dbReference>
<dbReference type="AlphaFoldDB" id="A0A3A4AMT1"/>
<comment type="caution">
    <text evidence="12">The sequence shown here is derived from an EMBL/GenBank/DDBJ whole genome shotgun (WGS) entry which is preliminary data.</text>
</comment>
<comment type="similarity">
    <text evidence="9">Belongs to the ABC transporter superfamily. Drug exporter-1 (DrugE1) (TC 3.A.1.105) family.</text>
</comment>
<evidence type="ECO:0000259" key="11">
    <source>
        <dbReference type="PROSITE" id="PS50893"/>
    </source>
</evidence>
<keyword evidence="3" id="KW-1003">Cell membrane</keyword>
<dbReference type="EMBL" id="QZEY01000011">
    <property type="protein sequence ID" value="RJL27123.1"/>
    <property type="molecule type" value="Genomic_DNA"/>
</dbReference>
<feature type="region of interest" description="Disordered" evidence="10">
    <location>
        <begin position="327"/>
        <end position="376"/>
    </location>
</feature>
<dbReference type="SUPFAM" id="SSF52540">
    <property type="entry name" value="P-loop containing nucleoside triphosphate hydrolases"/>
    <property type="match status" value="1"/>
</dbReference>
<keyword evidence="7" id="KW-0472">Membrane</keyword>
<dbReference type="GO" id="GO:0046677">
    <property type="term" value="P:response to antibiotic"/>
    <property type="evidence" value="ECO:0007669"/>
    <property type="project" value="UniProtKB-KW"/>
</dbReference>
<dbReference type="PANTHER" id="PTHR42711:SF19">
    <property type="entry name" value="DOXORUBICIN RESISTANCE ATP-BINDING PROTEIN DRRA"/>
    <property type="match status" value="1"/>
</dbReference>
<dbReference type="GO" id="GO:0016887">
    <property type="term" value="F:ATP hydrolysis activity"/>
    <property type="evidence" value="ECO:0007669"/>
    <property type="project" value="InterPro"/>
</dbReference>
<sequence>MSHFDSLESFNPHTKERSVRSFAIEAEGLRKRYGDTHALAGFDLAVREGTVCGLLGPNGAGKTTAVRVLTTLLRADGGLARVAGFDVAREAASVRRRIGLAGQHPTVDDVLTGRENLVRWARLYRLGPRDARRRADELLERFGLVEAAAKRAKHYSGGMRRRLDLAAALILAPGVLFLDEPTTGLDPRSRSEVWSAVRDLVAGGTTVLLTTQYLEEADRLAHQIAVLDHGRVIADDTPDRLKARLGGARIEVVLSEGADLAAAGSVVARVSSGPAETDAAARRITAPVRDAAEAIAETARALREHGVAAEELAARRPTLDEVFLTLTGRPAVPDGPPDGPPDAPDAPPGTAGRARSGRPGNDGRDVTASADGGAAA</sequence>
<dbReference type="InterPro" id="IPR005894">
    <property type="entry name" value="DrrA"/>
</dbReference>
<dbReference type="GO" id="GO:0005886">
    <property type="term" value="C:plasma membrane"/>
    <property type="evidence" value="ECO:0007669"/>
    <property type="project" value="UniProtKB-SubCell"/>
</dbReference>
<evidence type="ECO:0000256" key="4">
    <source>
        <dbReference type="ARBA" id="ARBA00022741"/>
    </source>
</evidence>
<keyword evidence="5 12" id="KW-0067">ATP-binding</keyword>
<name>A0A3A4AMT1_9ACTN</name>
<keyword evidence="13" id="KW-1185">Reference proteome</keyword>
<dbReference type="PROSITE" id="PS00211">
    <property type="entry name" value="ABC_TRANSPORTER_1"/>
    <property type="match status" value="1"/>
</dbReference>
<dbReference type="Gene3D" id="3.40.50.300">
    <property type="entry name" value="P-loop containing nucleotide triphosphate hydrolases"/>
    <property type="match status" value="1"/>
</dbReference>
<evidence type="ECO:0000256" key="7">
    <source>
        <dbReference type="ARBA" id="ARBA00023136"/>
    </source>
</evidence>
<evidence type="ECO:0000256" key="1">
    <source>
        <dbReference type="ARBA" id="ARBA00004413"/>
    </source>
</evidence>
<protein>
    <submittedName>
        <fullName evidence="12">ATP-binding cassette domain-containing protein</fullName>
    </submittedName>
</protein>
<dbReference type="InterPro" id="IPR017871">
    <property type="entry name" value="ABC_transporter-like_CS"/>
</dbReference>
<evidence type="ECO:0000256" key="5">
    <source>
        <dbReference type="ARBA" id="ARBA00022840"/>
    </source>
</evidence>
<dbReference type="FunFam" id="3.40.50.300:FF:000589">
    <property type="entry name" value="ABC transporter, ATP-binding subunit"/>
    <property type="match status" value="1"/>
</dbReference>
<evidence type="ECO:0000256" key="8">
    <source>
        <dbReference type="ARBA" id="ARBA00023251"/>
    </source>
</evidence>
<dbReference type="GO" id="GO:0043215">
    <property type="term" value="P:daunorubicin transport"/>
    <property type="evidence" value="ECO:0007669"/>
    <property type="project" value="InterPro"/>
</dbReference>
<reference evidence="12 13" key="1">
    <citation type="submission" date="2018-09" db="EMBL/GenBank/DDBJ databases">
        <title>YIM 75507 draft genome.</title>
        <authorList>
            <person name="Tang S."/>
            <person name="Feng Y."/>
        </authorList>
    </citation>
    <scope>NUCLEOTIDE SEQUENCE [LARGE SCALE GENOMIC DNA]</scope>
    <source>
        <strain evidence="12 13">YIM 75507</strain>
    </source>
</reference>
<keyword evidence="8" id="KW-0046">Antibiotic resistance</keyword>
<evidence type="ECO:0000256" key="3">
    <source>
        <dbReference type="ARBA" id="ARBA00022475"/>
    </source>
</evidence>
<evidence type="ECO:0000256" key="2">
    <source>
        <dbReference type="ARBA" id="ARBA00022448"/>
    </source>
</evidence>
<keyword evidence="4" id="KW-0547">Nucleotide-binding</keyword>
<dbReference type="NCBIfam" id="TIGR01188">
    <property type="entry name" value="drrA"/>
    <property type="match status" value="1"/>
</dbReference>
<dbReference type="Pfam" id="PF00005">
    <property type="entry name" value="ABC_tran"/>
    <property type="match status" value="1"/>
</dbReference>
<dbReference type="GO" id="GO:0005524">
    <property type="term" value="F:ATP binding"/>
    <property type="evidence" value="ECO:0007669"/>
    <property type="project" value="UniProtKB-KW"/>
</dbReference>
<evidence type="ECO:0000256" key="6">
    <source>
        <dbReference type="ARBA" id="ARBA00022967"/>
    </source>
</evidence>
<feature type="compositionally biased region" description="Pro residues" evidence="10">
    <location>
        <begin position="333"/>
        <end position="347"/>
    </location>
</feature>
<evidence type="ECO:0000256" key="10">
    <source>
        <dbReference type="SAM" id="MobiDB-lite"/>
    </source>
</evidence>
<dbReference type="GO" id="GO:1900753">
    <property type="term" value="P:doxorubicin transport"/>
    <property type="evidence" value="ECO:0007669"/>
    <property type="project" value="InterPro"/>
</dbReference>
<dbReference type="OrthoDB" id="9804819at2"/>